<dbReference type="EMBL" id="OV170225">
    <property type="protein sequence ID" value="CAH0725923.1"/>
    <property type="molecule type" value="Genomic_DNA"/>
</dbReference>
<name>A0A8J9VMS1_9NEOP</name>
<keyword evidence="3" id="KW-1185">Reference proteome</keyword>
<evidence type="ECO:0000256" key="1">
    <source>
        <dbReference type="SAM" id="MobiDB-lite"/>
    </source>
</evidence>
<evidence type="ECO:0000313" key="2">
    <source>
        <dbReference type="EMBL" id="CAH0725923.1"/>
    </source>
</evidence>
<evidence type="ECO:0000313" key="3">
    <source>
        <dbReference type="Proteomes" id="UP000838878"/>
    </source>
</evidence>
<accession>A0A8J9VMS1</accession>
<sequence>MTIREAMVTVKVAAGGVWHEVRARRAGGRGARLQRRRQCGGERGAGRGARRGGAMLRASQSRREARPP</sequence>
<proteinExistence type="predicted"/>
<dbReference type="AlphaFoldDB" id="A0A8J9VMS1"/>
<feature type="non-terminal residue" evidence="2">
    <location>
        <position position="68"/>
    </location>
</feature>
<gene>
    <name evidence="2" type="ORF">BINO364_LOCUS11452</name>
</gene>
<feature type="region of interest" description="Disordered" evidence="1">
    <location>
        <begin position="28"/>
        <end position="68"/>
    </location>
</feature>
<reference evidence="2" key="1">
    <citation type="submission" date="2021-12" db="EMBL/GenBank/DDBJ databases">
        <authorList>
            <person name="Martin H S."/>
        </authorList>
    </citation>
    <scope>NUCLEOTIDE SEQUENCE</scope>
</reference>
<feature type="compositionally biased region" description="Basic residues" evidence="1">
    <location>
        <begin position="28"/>
        <end position="38"/>
    </location>
</feature>
<organism evidence="2 3">
    <name type="scientific">Brenthis ino</name>
    <name type="common">lesser marbled fritillary</name>
    <dbReference type="NCBI Taxonomy" id="405034"/>
    <lineage>
        <taxon>Eukaryota</taxon>
        <taxon>Metazoa</taxon>
        <taxon>Ecdysozoa</taxon>
        <taxon>Arthropoda</taxon>
        <taxon>Hexapoda</taxon>
        <taxon>Insecta</taxon>
        <taxon>Pterygota</taxon>
        <taxon>Neoptera</taxon>
        <taxon>Endopterygota</taxon>
        <taxon>Lepidoptera</taxon>
        <taxon>Glossata</taxon>
        <taxon>Ditrysia</taxon>
        <taxon>Papilionoidea</taxon>
        <taxon>Nymphalidae</taxon>
        <taxon>Heliconiinae</taxon>
        <taxon>Argynnini</taxon>
        <taxon>Brenthis</taxon>
    </lineage>
</organism>
<protein>
    <submittedName>
        <fullName evidence="2">Uncharacterized protein</fullName>
    </submittedName>
</protein>
<dbReference type="Proteomes" id="UP000838878">
    <property type="component" value="Chromosome 5"/>
</dbReference>